<proteinExistence type="predicted"/>
<sequence>FTRKSDWRCVFNSQVSAPMNSIQKKLEYRYRNNDMQDLQFQLEKKLKRRILKLRKAKKTVWNHHISNQLKNYMTNLEKSYTLNKIDLSHITGIEHVHTVVYGYIVNLPYNNVTSIMDVIKASQVFNADESDKEYLFGLQLCLYPNQVLAVWILVGFTMR</sequence>
<dbReference type="EMBL" id="LJIG01022786">
    <property type="protein sequence ID" value="KRT78725.1"/>
    <property type="molecule type" value="Genomic_DNA"/>
</dbReference>
<feature type="non-terminal residue" evidence="2">
    <location>
        <position position="159"/>
    </location>
</feature>
<feature type="domain" description="Centrosomal protein of 76 kDa C-terminal" evidence="1">
    <location>
        <begin position="34"/>
        <end position="157"/>
    </location>
</feature>
<dbReference type="GO" id="GO:1904491">
    <property type="term" value="P:protein localization to ciliary transition zone"/>
    <property type="evidence" value="ECO:0007669"/>
    <property type="project" value="TreeGrafter"/>
</dbReference>
<dbReference type="Pfam" id="PF24652">
    <property type="entry name" value="CEP76_C"/>
    <property type="match status" value="1"/>
</dbReference>
<gene>
    <name evidence="2" type="ORF">AMK59_7782</name>
</gene>
<dbReference type="InterPro" id="IPR052434">
    <property type="entry name" value="Tectonic-like_complex_comp"/>
</dbReference>
<dbReference type="PANTHER" id="PTHR20837:SF0">
    <property type="entry name" value="COILED-COIL AND C2 DOMAIN-CONTAINING PROTEIN 2A"/>
    <property type="match status" value="1"/>
</dbReference>
<dbReference type="GO" id="GO:0035869">
    <property type="term" value="C:ciliary transition zone"/>
    <property type="evidence" value="ECO:0007669"/>
    <property type="project" value="TreeGrafter"/>
</dbReference>
<feature type="non-terminal residue" evidence="2">
    <location>
        <position position="1"/>
    </location>
</feature>
<dbReference type="InterPro" id="IPR056288">
    <property type="entry name" value="CEP76_C"/>
</dbReference>
<dbReference type="OrthoDB" id="2162143at2759"/>
<evidence type="ECO:0000313" key="2">
    <source>
        <dbReference type="EMBL" id="KRT78725.1"/>
    </source>
</evidence>
<comment type="caution">
    <text evidence="2">The sequence shown here is derived from an EMBL/GenBank/DDBJ whole genome shotgun (WGS) entry which is preliminary data.</text>
</comment>
<evidence type="ECO:0000313" key="3">
    <source>
        <dbReference type="Proteomes" id="UP000051574"/>
    </source>
</evidence>
<keyword evidence="3" id="KW-1185">Reference proteome</keyword>
<evidence type="ECO:0000259" key="1">
    <source>
        <dbReference type="Pfam" id="PF24652"/>
    </source>
</evidence>
<organism evidence="2 3">
    <name type="scientific">Oryctes borbonicus</name>
    <dbReference type="NCBI Taxonomy" id="1629725"/>
    <lineage>
        <taxon>Eukaryota</taxon>
        <taxon>Metazoa</taxon>
        <taxon>Ecdysozoa</taxon>
        <taxon>Arthropoda</taxon>
        <taxon>Hexapoda</taxon>
        <taxon>Insecta</taxon>
        <taxon>Pterygota</taxon>
        <taxon>Neoptera</taxon>
        <taxon>Endopterygota</taxon>
        <taxon>Coleoptera</taxon>
        <taxon>Polyphaga</taxon>
        <taxon>Scarabaeiformia</taxon>
        <taxon>Scarabaeidae</taxon>
        <taxon>Dynastinae</taxon>
        <taxon>Oryctes</taxon>
    </lineage>
</organism>
<dbReference type="PANTHER" id="PTHR20837">
    <property type="entry name" value="CENTROSOMAL PROTEIN-RELATED"/>
    <property type="match status" value="1"/>
</dbReference>
<name>A0A0T6AV39_9SCAR</name>
<protein>
    <recommendedName>
        <fullName evidence="1">Centrosomal protein of 76 kDa C-terminal domain-containing protein</fullName>
    </recommendedName>
</protein>
<reference evidence="2 3" key="1">
    <citation type="submission" date="2015-09" db="EMBL/GenBank/DDBJ databases">
        <title>Draft genome of the scarab beetle Oryctes borbonicus.</title>
        <authorList>
            <person name="Meyer J.M."/>
            <person name="Markov G.V."/>
            <person name="Baskaran P."/>
            <person name="Herrmann M."/>
            <person name="Sommer R.J."/>
            <person name="Roedelsperger C."/>
        </authorList>
    </citation>
    <scope>NUCLEOTIDE SEQUENCE [LARGE SCALE GENOMIC DNA]</scope>
    <source>
        <strain evidence="2">OB123</strain>
        <tissue evidence="2">Whole animal</tissue>
    </source>
</reference>
<dbReference type="AlphaFoldDB" id="A0A0T6AV39"/>
<accession>A0A0T6AV39</accession>
<dbReference type="Proteomes" id="UP000051574">
    <property type="component" value="Unassembled WGS sequence"/>
</dbReference>
<dbReference type="GO" id="GO:1905515">
    <property type="term" value="P:non-motile cilium assembly"/>
    <property type="evidence" value="ECO:0007669"/>
    <property type="project" value="TreeGrafter"/>
</dbReference>